<keyword evidence="4" id="KW-0234">DNA repair</keyword>
<feature type="compositionally biased region" description="Polar residues" evidence="8">
    <location>
        <begin position="518"/>
        <end position="528"/>
    </location>
</feature>
<feature type="compositionally biased region" description="Polar residues" evidence="8">
    <location>
        <begin position="485"/>
        <end position="500"/>
    </location>
</feature>
<sequence length="569" mass="60879">MTAMTGKWVPLPAFENGIPALIVSPNFGTSTYKLHVSDLANVWTESLDRKAIFARSIQEDTSIDLTEGPDQMTILLSYLQAAFDTSSPQHHQTKLTLEAAPKGGLVLLITCTLPGGLKPLRWPVNLARQSPASLASELVLPLIQSQHARAHEIENLINTLQQKDVIINKLVHKLQAMGMGLEDVFNALSGKRKVSRVAADAKVNGLAPFDGPEWRQAMAQRIPAPVDAASLVQDVLGGPNTVDLKDAGIRASDDLNDWWEHMDPGPVSTLIQEPTEPAQDGEKEETQQKAGTPMDDDDDDDFQVQATPPHLASKRRQQQGTQDDDVSTEGDGSDVSPSNHPTPRKGAKKPLPRRIGTIGNKGASQQPRSSSGNQSSQSVTAGDDDNTASESDAEPVKPSPKKGPAKKIGLIGRKRGSTPQPVKSPTPNPAQPSRPDDDATESDDGSKKAPSPPPSSPPKPVAPQRKRGGLGTIGGRAKPAARPTRSPSLEQNDGATTASATKPKAGRLGMIGRRGQEGQAQQNNSNHAGQELSEDSETEEQVSERRRAELAKELERKAAAAPAKKKRKF</sequence>
<evidence type="ECO:0000256" key="6">
    <source>
        <dbReference type="ARBA" id="ARBA00025747"/>
    </source>
</evidence>
<comment type="caution">
    <text evidence="11">The sequence shown here is derived from an EMBL/GenBank/DDBJ whole genome shotgun (WGS) entry which is preliminary data.</text>
</comment>
<keyword evidence="3" id="KW-0238">DNA-binding</keyword>
<accession>A0ABR1R3C6</accession>
<keyword evidence="2" id="KW-0227">DNA damage</keyword>
<feature type="compositionally biased region" description="Acidic residues" evidence="8">
    <location>
        <begin position="322"/>
        <end position="332"/>
    </location>
</feature>
<evidence type="ECO:0000256" key="2">
    <source>
        <dbReference type="ARBA" id="ARBA00022763"/>
    </source>
</evidence>
<evidence type="ECO:0000256" key="1">
    <source>
        <dbReference type="ARBA" id="ARBA00004123"/>
    </source>
</evidence>
<comment type="subcellular location">
    <subcellularLocation>
        <location evidence="1">Nucleus</location>
    </subcellularLocation>
</comment>
<evidence type="ECO:0000256" key="4">
    <source>
        <dbReference type="ARBA" id="ARBA00023204"/>
    </source>
</evidence>
<gene>
    <name evidence="11" type="ORF">PG991_015394</name>
</gene>
<organism evidence="11 12">
    <name type="scientific">Apiospora marii</name>
    <dbReference type="NCBI Taxonomy" id="335849"/>
    <lineage>
        <taxon>Eukaryota</taxon>
        <taxon>Fungi</taxon>
        <taxon>Dikarya</taxon>
        <taxon>Ascomycota</taxon>
        <taxon>Pezizomycotina</taxon>
        <taxon>Sordariomycetes</taxon>
        <taxon>Xylariomycetidae</taxon>
        <taxon>Amphisphaeriales</taxon>
        <taxon>Apiosporaceae</taxon>
        <taxon>Apiospora</taxon>
    </lineage>
</organism>
<proteinExistence type="inferred from homology"/>
<feature type="compositionally biased region" description="Acidic residues" evidence="8">
    <location>
        <begin position="382"/>
        <end position="393"/>
    </location>
</feature>
<evidence type="ECO:0000256" key="7">
    <source>
        <dbReference type="ARBA" id="ARBA00044529"/>
    </source>
</evidence>
<dbReference type="Pfam" id="PF21928">
    <property type="entry name" value="XLF_CC"/>
    <property type="match status" value="1"/>
</dbReference>
<name>A0ABR1R3C6_9PEZI</name>
<keyword evidence="12" id="KW-1185">Reference proteome</keyword>
<feature type="compositionally biased region" description="Pro residues" evidence="8">
    <location>
        <begin position="422"/>
        <end position="432"/>
    </location>
</feature>
<feature type="compositionally biased region" description="Acidic residues" evidence="8">
    <location>
        <begin position="532"/>
        <end position="541"/>
    </location>
</feature>
<feature type="region of interest" description="Disordered" evidence="8">
    <location>
        <begin position="256"/>
        <end position="569"/>
    </location>
</feature>
<dbReference type="InterPro" id="IPR015381">
    <property type="entry name" value="XLF-like_N"/>
</dbReference>
<dbReference type="Proteomes" id="UP001396898">
    <property type="component" value="Unassembled WGS sequence"/>
</dbReference>
<dbReference type="Gene3D" id="2.170.210.10">
    <property type="entry name" value="DNA double-strand break repair and VJ recombination XRCC4, N-terminal"/>
    <property type="match status" value="1"/>
</dbReference>
<comment type="similarity">
    <text evidence="6">Belongs to the XRCC4-XLF family. XLF subfamily.</text>
</comment>
<feature type="domain" description="XLF-like coiled-coil region" evidence="10">
    <location>
        <begin position="130"/>
        <end position="182"/>
    </location>
</feature>
<evidence type="ECO:0000256" key="8">
    <source>
        <dbReference type="SAM" id="MobiDB-lite"/>
    </source>
</evidence>
<dbReference type="InterPro" id="IPR038051">
    <property type="entry name" value="XRCC4-like_N_sf"/>
</dbReference>
<dbReference type="Pfam" id="PF09302">
    <property type="entry name" value="XLF"/>
    <property type="match status" value="1"/>
</dbReference>
<reference evidence="11 12" key="1">
    <citation type="submission" date="2023-01" db="EMBL/GenBank/DDBJ databases">
        <title>Analysis of 21 Apiospora genomes using comparative genomics revels a genus with tremendous synthesis potential of carbohydrate active enzymes and secondary metabolites.</title>
        <authorList>
            <person name="Sorensen T."/>
        </authorList>
    </citation>
    <scope>NUCLEOTIDE SEQUENCE [LARGE SCALE GENOMIC DNA]</scope>
    <source>
        <strain evidence="11 12">CBS 20057</strain>
    </source>
</reference>
<dbReference type="CDD" id="cd22285">
    <property type="entry name" value="HD_XLF_N"/>
    <property type="match status" value="1"/>
</dbReference>
<evidence type="ECO:0000259" key="10">
    <source>
        <dbReference type="Pfam" id="PF21928"/>
    </source>
</evidence>
<feature type="domain" description="XLF-like N-terminal" evidence="9">
    <location>
        <begin position="7"/>
        <end position="127"/>
    </location>
</feature>
<dbReference type="InterPro" id="IPR053829">
    <property type="entry name" value="XLF-like_CC"/>
</dbReference>
<dbReference type="InterPro" id="IPR052287">
    <property type="entry name" value="NHEJ_factor"/>
</dbReference>
<feature type="compositionally biased region" description="Basic and acidic residues" evidence="8">
    <location>
        <begin position="542"/>
        <end position="558"/>
    </location>
</feature>
<evidence type="ECO:0000259" key="9">
    <source>
        <dbReference type="Pfam" id="PF09302"/>
    </source>
</evidence>
<evidence type="ECO:0000256" key="3">
    <source>
        <dbReference type="ARBA" id="ARBA00023125"/>
    </source>
</evidence>
<dbReference type="EMBL" id="JAQQWI010000022">
    <property type="protein sequence ID" value="KAK7995927.1"/>
    <property type="molecule type" value="Genomic_DNA"/>
</dbReference>
<protein>
    <recommendedName>
        <fullName evidence="7">Non-homologous end-joining factor 1</fullName>
    </recommendedName>
</protein>
<dbReference type="PANTHER" id="PTHR32235">
    <property type="entry name" value="NON-HOMOLOGOUS END-JOINING FACTOR 1"/>
    <property type="match status" value="1"/>
</dbReference>
<dbReference type="PANTHER" id="PTHR32235:SF1">
    <property type="entry name" value="NON-HOMOLOGOUS END-JOINING FACTOR 1"/>
    <property type="match status" value="1"/>
</dbReference>
<evidence type="ECO:0000313" key="12">
    <source>
        <dbReference type="Proteomes" id="UP001396898"/>
    </source>
</evidence>
<feature type="compositionally biased region" description="Basic residues" evidence="8">
    <location>
        <begin position="342"/>
        <end position="352"/>
    </location>
</feature>
<feature type="compositionally biased region" description="Pro residues" evidence="8">
    <location>
        <begin position="450"/>
        <end position="461"/>
    </location>
</feature>
<feature type="compositionally biased region" description="Low complexity" evidence="8">
    <location>
        <begin position="364"/>
        <end position="378"/>
    </location>
</feature>
<evidence type="ECO:0000256" key="5">
    <source>
        <dbReference type="ARBA" id="ARBA00023242"/>
    </source>
</evidence>
<keyword evidence="5" id="KW-0539">Nucleus</keyword>
<evidence type="ECO:0000313" key="11">
    <source>
        <dbReference type="EMBL" id="KAK7995927.1"/>
    </source>
</evidence>